<accession>U1LPN0</accession>
<feature type="region of interest" description="Disordered" evidence="1">
    <location>
        <begin position="1"/>
        <end position="232"/>
    </location>
</feature>
<dbReference type="Proteomes" id="UP000016462">
    <property type="component" value="Unassembled WGS sequence"/>
</dbReference>
<sequence>MSDQQSTSWRDRFFGTAPLAEATPDERGGAPADADVDASEVSAAHSAERAPDSTEAATTTVDEHDEHQPLVEHEPEADTAVLERPAASDSPIEPTVIAPSSLRGPSHSAAHPDDAARPSAEQVHGEAASSSLESEPVAELTEPPALVEPRRPSFGLRRHGDADAPGAASGDRDREFVEPEPTQAIDAQRRDDDDATRAMDTVGDDRDADATDDAPTRAMDAQADEPTQSLQQPLRDRSNRFGIVRDDVRDEVPDSAIGGDATTTGAGAPIVLVEEPVPPRRKGARGVGVAVVLLATLVFALLHAAAFFAVGYLFDRQFDAAETLQSLWLRPSYLLPVVVFFVGYLLLSLIANRAGWWAHVLGGFVVALLAYAAHIAGAYMEAEGGWGSFAAVPGIDAASLGQLLLAPLSVLAFVLAREVPIWVGGIQSRRGRRARERNRQAMDDFNSEHAEQLAAYERARG</sequence>
<dbReference type="OrthoDB" id="5109074at2"/>
<feature type="transmembrane region" description="Helical" evidence="2">
    <location>
        <begin position="333"/>
        <end position="351"/>
    </location>
</feature>
<organism evidence="3 4">
    <name type="scientific">Agrococcus pavilionensis RW1</name>
    <dbReference type="NCBI Taxonomy" id="1330458"/>
    <lineage>
        <taxon>Bacteria</taxon>
        <taxon>Bacillati</taxon>
        <taxon>Actinomycetota</taxon>
        <taxon>Actinomycetes</taxon>
        <taxon>Micrococcales</taxon>
        <taxon>Microbacteriaceae</taxon>
        <taxon>Agrococcus</taxon>
    </lineage>
</organism>
<feature type="compositionally biased region" description="Basic and acidic residues" evidence="1">
    <location>
        <begin position="61"/>
        <end position="76"/>
    </location>
</feature>
<evidence type="ECO:0000256" key="2">
    <source>
        <dbReference type="SAM" id="Phobius"/>
    </source>
</evidence>
<feature type="transmembrane region" description="Helical" evidence="2">
    <location>
        <begin position="287"/>
        <end position="313"/>
    </location>
</feature>
<dbReference type="RefSeq" id="WP_021010937.1">
    <property type="nucleotide sequence ID" value="NZ_ASHR01000028.1"/>
</dbReference>
<dbReference type="AlphaFoldDB" id="U1LPN0"/>
<keyword evidence="2" id="KW-0472">Membrane</keyword>
<feature type="compositionally biased region" description="Basic and acidic residues" evidence="1">
    <location>
        <begin position="187"/>
        <end position="209"/>
    </location>
</feature>
<keyword evidence="4" id="KW-1185">Reference proteome</keyword>
<feature type="transmembrane region" description="Helical" evidence="2">
    <location>
        <begin position="400"/>
        <end position="423"/>
    </location>
</feature>
<proteinExistence type="predicted"/>
<evidence type="ECO:0000313" key="3">
    <source>
        <dbReference type="EMBL" id="ERG63962.1"/>
    </source>
</evidence>
<dbReference type="EMBL" id="ASHR01000028">
    <property type="protein sequence ID" value="ERG63962.1"/>
    <property type="molecule type" value="Genomic_DNA"/>
</dbReference>
<name>U1LPN0_9MICO</name>
<keyword evidence="2" id="KW-1133">Transmembrane helix</keyword>
<comment type="caution">
    <text evidence="3">The sequence shown here is derived from an EMBL/GenBank/DDBJ whole genome shotgun (WGS) entry which is preliminary data.</text>
</comment>
<feature type="transmembrane region" description="Helical" evidence="2">
    <location>
        <begin position="358"/>
        <end position="380"/>
    </location>
</feature>
<protein>
    <submittedName>
        <fullName evidence="3">Uncharacterized protein</fullName>
    </submittedName>
</protein>
<evidence type="ECO:0000256" key="1">
    <source>
        <dbReference type="SAM" id="MobiDB-lite"/>
    </source>
</evidence>
<keyword evidence="2" id="KW-0812">Transmembrane</keyword>
<reference evidence="3 4" key="1">
    <citation type="journal article" date="2013" name="Genome Announc.">
        <title>First draft genome sequence from a member of the genus agrococcus, isolated from modern microbialites.</title>
        <authorList>
            <person name="White R.A.III."/>
            <person name="Grassa C.J."/>
            <person name="Suttle C.A."/>
        </authorList>
    </citation>
    <scope>NUCLEOTIDE SEQUENCE [LARGE SCALE GENOMIC DNA]</scope>
    <source>
        <strain evidence="3 4">RW1</strain>
    </source>
</reference>
<gene>
    <name evidence="3" type="ORF">L332_05760</name>
</gene>
<evidence type="ECO:0000313" key="4">
    <source>
        <dbReference type="Proteomes" id="UP000016462"/>
    </source>
</evidence>